<comment type="caution">
    <text evidence="1">The sequence shown here is derived from an EMBL/GenBank/DDBJ whole genome shotgun (WGS) entry which is preliminary data.</text>
</comment>
<gene>
    <name evidence="1" type="ORF">RWD45_14630</name>
</gene>
<accession>A0ABU5CTC1</accession>
<dbReference type="Gene3D" id="3.30.70.270">
    <property type="match status" value="1"/>
</dbReference>
<keyword evidence="2" id="KW-1185">Reference proteome</keyword>
<dbReference type="RefSeq" id="WP_320380370.1">
    <property type="nucleotide sequence ID" value="NZ_JAWDIQ010000002.1"/>
</dbReference>
<reference evidence="1 2" key="1">
    <citation type="submission" date="2023-10" db="EMBL/GenBank/DDBJ databases">
        <title>Virgibacillus soli CC-YMP-6 genome.</title>
        <authorList>
            <person name="Miliotis G."/>
            <person name="Sengupta P."/>
            <person name="Hameed A."/>
            <person name="Chuvochina M."/>
            <person name="Mcdonagh F."/>
            <person name="Simpson A.C."/>
            <person name="Singh N.K."/>
            <person name="Rekha P.D."/>
            <person name="Raman K."/>
            <person name="Hugenholtz P."/>
            <person name="Venkateswaran K."/>
        </authorList>
    </citation>
    <scope>NUCLEOTIDE SEQUENCE [LARGE SCALE GENOMIC DNA]</scope>
    <source>
        <strain evidence="1 2">CC-YMP-6</strain>
    </source>
</reference>
<dbReference type="InterPro" id="IPR043128">
    <property type="entry name" value="Rev_trsase/Diguanyl_cyclase"/>
</dbReference>
<evidence type="ECO:0008006" key="3">
    <source>
        <dbReference type="Google" id="ProtNLM"/>
    </source>
</evidence>
<evidence type="ECO:0000313" key="1">
    <source>
        <dbReference type="EMBL" id="MDY0409576.1"/>
    </source>
</evidence>
<dbReference type="EMBL" id="JAWDIQ010000002">
    <property type="protein sequence ID" value="MDY0409576.1"/>
    <property type="molecule type" value="Genomic_DNA"/>
</dbReference>
<organism evidence="1 2">
    <name type="scientific">Paracerasibacillus soli</name>
    <dbReference type="NCBI Taxonomy" id="480284"/>
    <lineage>
        <taxon>Bacteria</taxon>
        <taxon>Bacillati</taxon>
        <taxon>Bacillota</taxon>
        <taxon>Bacilli</taxon>
        <taxon>Bacillales</taxon>
        <taxon>Bacillaceae</taxon>
        <taxon>Paracerasibacillus</taxon>
    </lineage>
</organism>
<dbReference type="Proteomes" id="UP001275315">
    <property type="component" value="Unassembled WGS sequence"/>
</dbReference>
<protein>
    <recommendedName>
        <fullName evidence="3">Transcriptional regulator</fullName>
    </recommendedName>
</protein>
<sequence>MTVKVAVFGREEIINRVQALIEMKGNIEMIPFPYHEAIETRELIERAVMCDVYLFTEALSYLFVKDKIEVKRLPTINVELDEYAILTSFYHLVYDKKEAIDRISIDLLEVCHVEEVLQELKLTNRNVYTYSYGHLPLDQIDSIIFHHKNLWDNDKIDYVLTSSHEVSLRLTNMDIPNYYMQIPQANLEHALKRAKSMIALNKSISSQIVAGYVRLKDQHPTSKKGRDEQDKIYKNLHVILKRFAQKTYASLLTDDKNNYIIFGTRGVLDHITNHFRTFPLLEEIEETLDIPVEIGFGLGLTAKQAEKHAQLALETCSKDPVSCCYIVNDRQETIGPIGVKQRLIHQNCIGH</sequence>
<proteinExistence type="predicted"/>
<evidence type="ECO:0000313" key="2">
    <source>
        <dbReference type="Proteomes" id="UP001275315"/>
    </source>
</evidence>
<name>A0ABU5CTC1_9BACI</name>